<dbReference type="EMBL" id="JBCLUF010000003">
    <property type="protein sequence ID" value="MEY8661534.1"/>
    <property type="molecule type" value="Genomic_DNA"/>
</dbReference>
<feature type="region of interest" description="Disordered" evidence="1">
    <location>
        <begin position="250"/>
        <end position="286"/>
    </location>
</feature>
<organism evidence="2 3">
    <name type="scientific">Ligilactobacillus faecis</name>
    <dbReference type="NCBI Taxonomy" id="762833"/>
    <lineage>
        <taxon>Bacteria</taxon>
        <taxon>Bacillati</taxon>
        <taxon>Bacillota</taxon>
        <taxon>Bacilli</taxon>
        <taxon>Lactobacillales</taxon>
        <taxon>Lactobacillaceae</taxon>
        <taxon>Ligilactobacillus</taxon>
    </lineage>
</organism>
<protein>
    <submittedName>
        <fullName evidence="2">Uncharacterized protein</fullName>
    </submittedName>
</protein>
<sequence>MANYAFDLNDKETLKAMKRLHPTRKKEKLQIKNRVQSVFLNMGESSPLQEKLKRPSLRFSTTPVSIFIGDTQYYLIDMKAQTTKYDTDNVDYFEYTLNDDELIKMIQAGMYRGDLQSFRNSLNKVFIGKEFKVTNGVTYYSVDIDGNSVVAYEDQDQSLNSRRIVDSDIWGIDVRSELENVSVQRVLEKVHDEELDRLSQVIIEKEIDFGSVDVDKEQRNGVSVVAEKNTETEISLDEFAKKELVNTSDVDNRENGTVPSLQSKTGVGSTYNESREPNDDFQSRFPPIEIDKDAGRIVYSDNELSNSDELEI</sequence>
<feature type="compositionally biased region" description="Polar residues" evidence="1">
    <location>
        <begin position="255"/>
        <end position="272"/>
    </location>
</feature>
<dbReference type="RefSeq" id="WP_369940320.1">
    <property type="nucleotide sequence ID" value="NZ_JBCLUF010000003.1"/>
</dbReference>
<reference evidence="2 3" key="1">
    <citation type="submission" date="2024-03" db="EMBL/GenBank/DDBJ databases">
        <title>Mouse gut bacterial collection (mGBC) of GemPharmatech.</title>
        <authorList>
            <person name="He Y."/>
            <person name="Dong L."/>
            <person name="Wu D."/>
            <person name="Gao X."/>
            <person name="Lin Z."/>
        </authorList>
    </citation>
    <scope>NUCLEOTIDE SEQUENCE [LARGE SCALE GENOMIC DNA]</scope>
    <source>
        <strain evidence="2 3">15-30</strain>
    </source>
</reference>
<dbReference type="Proteomes" id="UP001565236">
    <property type="component" value="Unassembled WGS sequence"/>
</dbReference>
<evidence type="ECO:0000313" key="2">
    <source>
        <dbReference type="EMBL" id="MEY8661534.1"/>
    </source>
</evidence>
<evidence type="ECO:0000313" key="3">
    <source>
        <dbReference type="Proteomes" id="UP001565236"/>
    </source>
</evidence>
<feature type="compositionally biased region" description="Basic and acidic residues" evidence="1">
    <location>
        <begin position="273"/>
        <end position="282"/>
    </location>
</feature>
<evidence type="ECO:0000256" key="1">
    <source>
        <dbReference type="SAM" id="MobiDB-lite"/>
    </source>
</evidence>
<name>A0ABV4DMP8_9LACO</name>
<accession>A0ABV4DMP8</accession>
<gene>
    <name evidence="2" type="ORF">AALT52_01295</name>
</gene>
<comment type="caution">
    <text evidence="2">The sequence shown here is derived from an EMBL/GenBank/DDBJ whole genome shotgun (WGS) entry which is preliminary data.</text>
</comment>
<proteinExistence type="predicted"/>
<keyword evidence="3" id="KW-1185">Reference proteome</keyword>